<dbReference type="InterPro" id="IPR021443">
    <property type="entry name" value="DUF3093"/>
</dbReference>
<dbReference type="AlphaFoldDB" id="A0AAE4CQX9"/>
<dbReference type="RefSeq" id="WP_310275284.1">
    <property type="nucleotide sequence ID" value="NZ_JAVDXW010000001.1"/>
</dbReference>
<feature type="transmembrane region" description="Helical" evidence="2">
    <location>
        <begin position="61"/>
        <end position="78"/>
    </location>
</feature>
<gene>
    <name evidence="3" type="ORF">JOF55_003344</name>
</gene>
<dbReference type="EMBL" id="JAVDXW010000001">
    <property type="protein sequence ID" value="MDR7303163.1"/>
    <property type="molecule type" value="Genomic_DNA"/>
</dbReference>
<dbReference type="Proteomes" id="UP001180845">
    <property type="component" value="Unassembled WGS sequence"/>
</dbReference>
<proteinExistence type="predicted"/>
<keyword evidence="4" id="KW-1185">Reference proteome</keyword>
<accession>A0AAE4CQX9</accession>
<keyword evidence="2" id="KW-0812">Transmembrane</keyword>
<organism evidence="3 4">
    <name type="scientific">Haloactinomyces albus</name>
    <dbReference type="NCBI Taxonomy" id="1352928"/>
    <lineage>
        <taxon>Bacteria</taxon>
        <taxon>Bacillati</taxon>
        <taxon>Actinomycetota</taxon>
        <taxon>Actinomycetes</taxon>
        <taxon>Actinopolysporales</taxon>
        <taxon>Actinopolysporaceae</taxon>
        <taxon>Haloactinomyces</taxon>
    </lineage>
</organism>
<keyword evidence="2" id="KW-0472">Membrane</keyword>
<name>A0AAE4CQX9_9ACTN</name>
<sequence length="168" mass="18597">MSESSEAVASEGLAGESSSTEEASTFRERLYASWWIWPLPIAAAVLLAAEVHLGYPGFRAWLPYAVLIPAAVAVLLWLSRTRIEVTGGELVAGDARLPLRFIADAEVINPSEKQRALGPELDPAAFIVHRPWARSAVRIWLDDDNDPTPYWIVSTRRPKELTEVLTPH</sequence>
<keyword evidence="2" id="KW-1133">Transmembrane helix</keyword>
<reference evidence="3" key="1">
    <citation type="submission" date="2023-07" db="EMBL/GenBank/DDBJ databases">
        <title>Sequencing the genomes of 1000 actinobacteria strains.</title>
        <authorList>
            <person name="Klenk H.-P."/>
        </authorList>
    </citation>
    <scope>NUCLEOTIDE SEQUENCE</scope>
    <source>
        <strain evidence="3">DSM 45977</strain>
    </source>
</reference>
<evidence type="ECO:0008006" key="5">
    <source>
        <dbReference type="Google" id="ProtNLM"/>
    </source>
</evidence>
<evidence type="ECO:0000256" key="1">
    <source>
        <dbReference type="SAM" id="MobiDB-lite"/>
    </source>
</evidence>
<protein>
    <recommendedName>
        <fullName evidence="5">DUF3093 domain-containing protein</fullName>
    </recommendedName>
</protein>
<evidence type="ECO:0000313" key="3">
    <source>
        <dbReference type="EMBL" id="MDR7303163.1"/>
    </source>
</evidence>
<comment type="caution">
    <text evidence="3">The sequence shown here is derived from an EMBL/GenBank/DDBJ whole genome shotgun (WGS) entry which is preliminary data.</text>
</comment>
<feature type="transmembrane region" description="Helical" evidence="2">
    <location>
        <begin position="34"/>
        <end position="55"/>
    </location>
</feature>
<feature type="region of interest" description="Disordered" evidence="1">
    <location>
        <begin position="1"/>
        <end position="20"/>
    </location>
</feature>
<evidence type="ECO:0000313" key="4">
    <source>
        <dbReference type="Proteomes" id="UP001180845"/>
    </source>
</evidence>
<evidence type="ECO:0000256" key="2">
    <source>
        <dbReference type="SAM" id="Phobius"/>
    </source>
</evidence>
<dbReference type="Pfam" id="PF11292">
    <property type="entry name" value="DUF3093"/>
    <property type="match status" value="1"/>
</dbReference>